<reference evidence="3" key="1">
    <citation type="submission" date="2016-10" db="EMBL/GenBank/DDBJ databases">
        <authorList>
            <person name="Varghese N."/>
            <person name="Submissions S."/>
        </authorList>
    </citation>
    <scope>NUCLEOTIDE SEQUENCE [LARGE SCALE GENOMIC DNA]</scope>
    <source>
        <strain evidence="3">P18</strain>
    </source>
</reference>
<dbReference type="InterPro" id="IPR046947">
    <property type="entry name" value="LytR-like"/>
</dbReference>
<protein>
    <submittedName>
        <fullName evidence="2">Transcriptional regulator, LytTR family</fullName>
    </submittedName>
</protein>
<dbReference type="PROSITE" id="PS50930">
    <property type="entry name" value="HTH_LYTTR"/>
    <property type="match status" value="1"/>
</dbReference>
<proteinExistence type="predicted"/>
<accession>A0A1I5VGK2</accession>
<dbReference type="GO" id="GO:0003677">
    <property type="term" value="F:DNA binding"/>
    <property type="evidence" value="ECO:0007669"/>
    <property type="project" value="InterPro"/>
</dbReference>
<evidence type="ECO:0000313" key="2">
    <source>
        <dbReference type="EMBL" id="SFQ06551.1"/>
    </source>
</evidence>
<dbReference type="PANTHER" id="PTHR37299:SF4">
    <property type="entry name" value="TRANSCRIPTIONAL REGULATOR"/>
    <property type="match status" value="1"/>
</dbReference>
<dbReference type="Proteomes" id="UP000182624">
    <property type="component" value="Unassembled WGS sequence"/>
</dbReference>
<dbReference type="RefSeq" id="WP_074888768.1">
    <property type="nucleotide sequence ID" value="NZ_FOXO01000017.1"/>
</dbReference>
<keyword evidence="3" id="KW-1185">Reference proteome</keyword>
<dbReference type="SMART" id="SM00850">
    <property type="entry name" value="LytTR"/>
    <property type="match status" value="1"/>
</dbReference>
<gene>
    <name evidence="2" type="ORF">SAMN04487928_11726</name>
</gene>
<name>A0A1I5VGK2_9FIRM</name>
<dbReference type="GO" id="GO:0000156">
    <property type="term" value="F:phosphorelay response regulator activity"/>
    <property type="evidence" value="ECO:0007669"/>
    <property type="project" value="InterPro"/>
</dbReference>
<dbReference type="Pfam" id="PF04397">
    <property type="entry name" value="LytTR"/>
    <property type="match status" value="1"/>
</dbReference>
<evidence type="ECO:0000313" key="3">
    <source>
        <dbReference type="Proteomes" id="UP000182624"/>
    </source>
</evidence>
<feature type="domain" description="HTH LytTR-type" evidence="1">
    <location>
        <begin position="41"/>
        <end position="144"/>
    </location>
</feature>
<dbReference type="AlphaFoldDB" id="A0A1I5VGK2"/>
<dbReference type="Gene3D" id="2.40.50.1020">
    <property type="entry name" value="LytTr DNA-binding domain"/>
    <property type="match status" value="1"/>
</dbReference>
<dbReference type="InterPro" id="IPR007492">
    <property type="entry name" value="LytTR_DNA-bd_dom"/>
</dbReference>
<dbReference type="PANTHER" id="PTHR37299">
    <property type="entry name" value="TRANSCRIPTIONAL REGULATOR-RELATED"/>
    <property type="match status" value="1"/>
</dbReference>
<evidence type="ECO:0000259" key="1">
    <source>
        <dbReference type="PROSITE" id="PS50930"/>
    </source>
</evidence>
<dbReference type="EMBL" id="FOXO01000017">
    <property type="protein sequence ID" value="SFQ06551.1"/>
    <property type="molecule type" value="Genomic_DNA"/>
</dbReference>
<sequence>MKVTFNKIPQGESEYAVVNAYGRTTAIDTAIGLLENGEQIIMGYKDGESIPCPISKIYYIETVDDKCFAYTKDDCIELRSRLYEVEKALDFRFFRCSKSMLCNIRKIKSVKAETNARMRAVLLNGEVILITRSYVKEMKKRLGL</sequence>
<organism evidence="2 3">
    <name type="scientific">Butyrivibrio proteoclasticus</name>
    <dbReference type="NCBI Taxonomy" id="43305"/>
    <lineage>
        <taxon>Bacteria</taxon>
        <taxon>Bacillati</taxon>
        <taxon>Bacillota</taxon>
        <taxon>Clostridia</taxon>
        <taxon>Lachnospirales</taxon>
        <taxon>Lachnospiraceae</taxon>
        <taxon>Butyrivibrio</taxon>
    </lineage>
</organism>
<dbReference type="eggNOG" id="COG3279">
    <property type="taxonomic scope" value="Bacteria"/>
</dbReference>